<sequence>MKIKFLLTLLFFAGLSAAYGQKTVQLTKQYGSSNKDLQNLMNFENIYFEKLSFTGKAIRSKSYRVTLKEFTDGKLTDSAILFDGTESDFFKVQSDSLSVKFAFKLEEDQLKVQVFGAGFGSKKSYFPLKSSGDRYAMKDFFGSKDTLKQDPLKTNAVFAVITPTLHPDGSGSYCEVAQYDIAPEALGRHSKIPHYFVVYITFR</sequence>
<keyword evidence="3" id="KW-1185">Reference proteome</keyword>
<evidence type="ECO:0000313" key="2">
    <source>
        <dbReference type="EMBL" id="SEA64108.1"/>
    </source>
</evidence>
<protein>
    <submittedName>
        <fullName evidence="2">Uncharacterized protein</fullName>
    </submittedName>
</protein>
<evidence type="ECO:0000256" key="1">
    <source>
        <dbReference type="SAM" id="SignalP"/>
    </source>
</evidence>
<dbReference type="AlphaFoldDB" id="A0A1H4CUV4"/>
<feature type="chain" id="PRO_5011507751" evidence="1">
    <location>
        <begin position="19"/>
        <end position="203"/>
    </location>
</feature>
<accession>A0A1H4CUV4</accession>
<evidence type="ECO:0000313" key="3">
    <source>
        <dbReference type="Proteomes" id="UP000199041"/>
    </source>
</evidence>
<gene>
    <name evidence="2" type="ORF">SAMN05192529_13712</name>
</gene>
<feature type="signal peptide" evidence="1">
    <location>
        <begin position="1"/>
        <end position="18"/>
    </location>
</feature>
<reference evidence="2 3" key="1">
    <citation type="submission" date="2016-10" db="EMBL/GenBank/DDBJ databases">
        <authorList>
            <person name="de Groot N.N."/>
        </authorList>
    </citation>
    <scope>NUCLEOTIDE SEQUENCE [LARGE SCALE GENOMIC DNA]</scope>
    <source>
        <strain evidence="2 3">Vu-144</strain>
    </source>
</reference>
<keyword evidence="1" id="KW-0732">Signal</keyword>
<dbReference type="Proteomes" id="UP000199041">
    <property type="component" value="Unassembled WGS sequence"/>
</dbReference>
<dbReference type="RefSeq" id="WP_211481904.1">
    <property type="nucleotide sequence ID" value="NZ_FNQY01000037.1"/>
</dbReference>
<proteinExistence type="predicted"/>
<name>A0A1H4CUV4_9BACT</name>
<dbReference type="EMBL" id="FNQY01000037">
    <property type="protein sequence ID" value="SEA64108.1"/>
    <property type="molecule type" value="Genomic_DNA"/>
</dbReference>
<organism evidence="2 3">
    <name type="scientific">Arachidicoccus rhizosphaerae</name>
    <dbReference type="NCBI Taxonomy" id="551991"/>
    <lineage>
        <taxon>Bacteria</taxon>
        <taxon>Pseudomonadati</taxon>
        <taxon>Bacteroidota</taxon>
        <taxon>Chitinophagia</taxon>
        <taxon>Chitinophagales</taxon>
        <taxon>Chitinophagaceae</taxon>
        <taxon>Arachidicoccus</taxon>
    </lineage>
</organism>